<keyword evidence="1" id="KW-0812">Transmembrane</keyword>
<feature type="transmembrane region" description="Helical" evidence="1">
    <location>
        <begin position="132"/>
        <end position="153"/>
    </location>
</feature>
<feature type="transmembrane region" description="Helical" evidence="1">
    <location>
        <begin position="54"/>
        <end position="78"/>
    </location>
</feature>
<gene>
    <name evidence="4" type="ORF">V7x_44740</name>
</gene>
<protein>
    <recommendedName>
        <fullName evidence="6">Alpha/beta-hydrolase family protein</fullName>
    </recommendedName>
</protein>
<keyword evidence="1" id="KW-0472">Membrane</keyword>
<accession>A0A5C6FQ26</accession>
<feature type="domain" description="Alpha/beta-hydrolase catalytic" evidence="2">
    <location>
        <begin position="265"/>
        <end position="549"/>
    </location>
</feature>
<dbReference type="Pfam" id="PF15420">
    <property type="entry name" value="Abhydrolase_9_N"/>
    <property type="match status" value="1"/>
</dbReference>
<dbReference type="Pfam" id="PF10081">
    <property type="entry name" value="Abhydrolase_9"/>
    <property type="match status" value="1"/>
</dbReference>
<dbReference type="PIRSF" id="PIRSF007542">
    <property type="entry name" value="UCP007542"/>
    <property type="match status" value="1"/>
</dbReference>
<evidence type="ECO:0000313" key="5">
    <source>
        <dbReference type="Proteomes" id="UP000316476"/>
    </source>
</evidence>
<evidence type="ECO:0000259" key="2">
    <source>
        <dbReference type="Pfam" id="PF10081"/>
    </source>
</evidence>
<sequence length="564" mass="63296">MSKAKRSIAFSRRVRRWLVEYWRSFSFVGLVFATLFFAASVTPSLLPRHYVTQGLLSGFSIAAGYALGVLLVWIYRFFELPHAPQKLQQIAKIATVIVVALCFVGGIRQMTFWQNSIRELMEMPSLQTADPYRTSAIAIVFAAVLVALTRMFIDSSVFAANQLNRFLPRRIAVTLGTILVTVIVWVIANGVVIRGLVNFADGVFLKADALIEEDIDHPSDPMACGSDESLVDWDSIGRQGKAFLGQGPSADEIGEFLDRDVPQPIRVYVGMRSAETPQQRAELALKELIRVGGFDRSVLVVATPTGTGWLDPSAVDTLEFIHGGDCAIVSTQYSYLPSWITILVDPKRSIVSADALFDVIYRYWTDLPVDDRPRLYLQGLSLGALGSEVCADMYTIFEDPIQGAVWSGPPFPSQRWNEIVRDRQPDSPDWLPVYRDSRLVRFTAAKNALNPSRPWGAMRNVYIQHASDPMIWFSPTLAWHRPDWLTEPRGPDVSPYLRWFPVVTFLQVAFDMPMATSVPIGYGHNYAPSAYIDAWTSVTEPDQWNDDFSRQLKEKFKAKGTPKP</sequence>
<dbReference type="EMBL" id="SJPZ01000002">
    <property type="protein sequence ID" value="TWU62738.1"/>
    <property type="molecule type" value="Genomic_DNA"/>
</dbReference>
<keyword evidence="1" id="KW-1133">Transmembrane helix</keyword>
<feature type="transmembrane region" description="Helical" evidence="1">
    <location>
        <begin position="90"/>
        <end position="112"/>
    </location>
</feature>
<dbReference type="InterPro" id="IPR027788">
    <property type="entry name" value="Alpha/beta-hydrolase_N_dom"/>
</dbReference>
<feature type="transmembrane region" description="Helical" evidence="1">
    <location>
        <begin position="21"/>
        <end position="42"/>
    </location>
</feature>
<dbReference type="InterPro" id="IPR027787">
    <property type="entry name" value="Alpha/beta-hydrolase_catalytic"/>
</dbReference>
<dbReference type="InterPro" id="IPR012037">
    <property type="entry name" value="Alpha/beta-hydrolase_fam"/>
</dbReference>
<evidence type="ECO:0000259" key="3">
    <source>
        <dbReference type="Pfam" id="PF15420"/>
    </source>
</evidence>
<name>A0A5C6FQ26_9PLAN</name>
<feature type="domain" description="Alpha/beta-hydrolase N-terminal" evidence="3">
    <location>
        <begin position="42"/>
        <end position="248"/>
    </location>
</feature>
<dbReference type="RefSeq" id="WP_146415490.1">
    <property type="nucleotide sequence ID" value="NZ_SJPZ01000002.1"/>
</dbReference>
<comment type="caution">
    <text evidence="4">The sequence shown here is derived from an EMBL/GenBank/DDBJ whole genome shotgun (WGS) entry which is preliminary data.</text>
</comment>
<evidence type="ECO:0008006" key="6">
    <source>
        <dbReference type="Google" id="ProtNLM"/>
    </source>
</evidence>
<organism evidence="4 5">
    <name type="scientific">Crateriforma conspicua</name>
    <dbReference type="NCBI Taxonomy" id="2527996"/>
    <lineage>
        <taxon>Bacteria</taxon>
        <taxon>Pseudomonadati</taxon>
        <taxon>Planctomycetota</taxon>
        <taxon>Planctomycetia</taxon>
        <taxon>Planctomycetales</taxon>
        <taxon>Planctomycetaceae</taxon>
        <taxon>Crateriforma</taxon>
    </lineage>
</organism>
<evidence type="ECO:0000313" key="4">
    <source>
        <dbReference type="EMBL" id="TWU62738.1"/>
    </source>
</evidence>
<dbReference type="AlphaFoldDB" id="A0A5C6FQ26"/>
<dbReference type="OrthoDB" id="4397445at2"/>
<proteinExistence type="predicted"/>
<evidence type="ECO:0000256" key="1">
    <source>
        <dbReference type="SAM" id="Phobius"/>
    </source>
</evidence>
<reference evidence="4 5" key="1">
    <citation type="submission" date="2019-02" db="EMBL/GenBank/DDBJ databases">
        <title>Deep-cultivation of Planctomycetes and their phenomic and genomic characterization uncovers novel biology.</title>
        <authorList>
            <person name="Wiegand S."/>
            <person name="Jogler M."/>
            <person name="Boedeker C."/>
            <person name="Pinto D."/>
            <person name="Vollmers J."/>
            <person name="Rivas-Marin E."/>
            <person name="Kohn T."/>
            <person name="Peeters S.H."/>
            <person name="Heuer A."/>
            <person name="Rast P."/>
            <person name="Oberbeckmann S."/>
            <person name="Bunk B."/>
            <person name="Jeske O."/>
            <person name="Meyerdierks A."/>
            <person name="Storesund J.E."/>
            <person name="Kallscheuer N."/>
            <person name="Luecker S."/>
            <person name="Lage O.M."/>
            <person name="Pohl T."/>
            <person name="Merkel B.J."/>
            <person name="Hornburger P."/>
            <person name="Mueller R.-W."/>
            <person name="Bruemmer F."/>
            <person name="Labrenz M."/>
            <person name="Spormann A.M."/>
            <person name="Op Den Camp H."/>
            <person name="Overmann J."/>
            <person name="Amann R."/>
            <person name="Jetten M.S.M."/>
            <person name="Mascher T."/>
            <person name="Medema M.H."/>
            <person name="Devos D.P."/>
            <person name="Kaster A.-K."/>
            <person name="Ovreas L."/>
            <person name="Rohde M."/>
            <person name="Galperin M.Y."/>
            <person name="Jogler C."/>
        </authorList>
    </citation>
    <scope>NUCLEOTIDE SEQUENCE [LARGE SCALE GENOMIC DNA]</scope>
    <source>
        <strain evidence="4 5">V7</strain>
    </source>
</reference>
<dbReference type="Proteomes" id="UP000316476">
    <property type="component" value="Unassembled WGS sequence"/>
</dbReference>
<feature type="transmembrane region" description="Helical" evidence="1">
    <location>
        <begin position="173"/>
        <end position="197"/>
    </location>
</feature>